<feature type="transmembrane region" description="Helical" evidence="1">
    <location>
        <begin position="59"/>
        <end position="82"/>
    </location>
</feature>
<dbReference type="PANTHER" id="PTHR30336:SF4">
    <property type="entry name" value="ENVELOPE BIOGENESIS FACTOR ELYC"/>
    <property type="match status" value="1"/>
</dbReference>
<dbReference type="GO" id="GO:0043164">
    <property type="term" value="P:Gram-negative-bacterium-type cell wall biogenesis"/>
    <property type="evidence" value="ECO:0007669"/>
    <property type="project" value="TreeGrafter"/>
</dbReference>
<protein>
    <recommendedName>
        <fullName evidence="2">DUF218 domain-containing protein</fullName>
    </recommendedName>
</protein>
<dbReference type="PANTHER" id="PTHR30336">
    <property type="entry name" value="INNER MEMBRANE PROTEIN, PROBABLE PERMEASE"/>
    <property type="match status" value="1"/>
</dbReference>
<proteinExistence type="predicted"/>
<dbReference type="GO" id="GO:0000270">
    <property type="term" value="P:peptidoglycan metabolic process"/>
    <property type="evidence" value="ECO:0007669"/>
    <property type="project" value="TreeGrafter"/>
</dbReference>
<dbReference type="InterPro" id="IPR014729">
    <property type="entry name" value="Rossmann-like_a/b/a_fold"/>
</dbReference>
<dbReference type="CDD" id="cd06259">
    <property type="entry name" value="YdcF-like"/>
    <property type="match status" value="1"/>
</dbReference>
<evidence type="ECO:0000313" key="3">
    <source>
        <dbReference type="EMBL" id="KEO54926.1"/>
    </source>
</evidence>
<gene>
    <name evidence="3" type="ORF">TP2_16900</name>
</gene>
<evidence type="ECO:0000259" key="2">
    <source>
        <dbReference type="Pfam" id="PF02698"/>
    </source>
</evidence>
<name>A0A074JBA5_9RHOB</name>
<feature type="transmembrane region" description="Helical" evidence="1">
    <location>
        <begin position="25"/>
        <end position="47"/>
    </location>
</feature>
<accession>A0A074JBA5</accession>
<dbReference type="STRING" id="1353537.TP2_16900"/>
<dbReference type="Proteomes" id="UP000027432">
    <property type="component" value="Unassembled WGS sequence"/>
</dbReference>
<evidence type="ECO:0000313" key="4">
    <source>
        <dbReference type="Proteomes" id="UP000027432"/>
    </source>
</evidence>
<dbReference type="eggNOG" id="COG1434">
    <property type="taxonomic scope" value="Bacteria"/>
</dbReference>
<dbReference type="EMBL" id="AUND01000006">
    <property type="protein sequence ID" value="KEO54926.1"/>
    <property type="molecule type" value="Genomic_DNA"/>
</dbReference>
<feature type="domain" description="DUF218" evidence="2">
    <location>
        <begin position="96"/>
        <end position="265"/>
    </location>
</feature>
<keyword evidence="4" id="KW-1185">Reference proteome</keyword>
<comment type="caution">
    <text evidence="3">The sequence shown here is derived from an EMBL/GenBank/DDBJ whole genome shotgun (WGS) entry which is preliminary data.</text>
</comment>
<dbReference type="Pfam" id="PF02698">
    <property type="entry name" value="DUF218"/>
    <property type="match status" value="1"/>
</dbReference>
<dbReference type="InterPro" id="IPR051599">
    <property type="entry name" value="Cell_Envelope_Assoc"/>
</dbReference>
<keyword evidence="1" id="KW-1133">Transmembrane helix</keyword>
<dbReference type="InterPro" id="IPR003848">
    <property type="entry name" value="DUF218"/>
</dbReference>
<sequence>MVIADQHGSADKGPMDTLVFVISKLLTLLLRAETWAALLLAAALIALVRGRLRAARRMLSIALAGLLALGIFPLGDLLIVPLERTYPANPQLTHVDGIIILGGAEDGAGTARHHQVQLNAAAERVTAGLALAHRFPDARILLSGSSGDLRDLARESMPGAEVMAAAFRETGIPQARLLLETRSRNTSENARLSHDLAQPEPGETWLLVTSAFHMRRAMASFERAGWGELIPYPVDYRDDGFLDGIGWDLAGHLDTLDLAIKEWVGIAAYAASGR</sequence>
<reference evidence="3 4" key="1">
    <citation type="submission" date="2013-07" db="EMBL/GenBank/DDBJ databases">
        <title>Thioclava pacifica DSM 10166 Genome Sequencing.</title>
        <authorList>
            <person name="Lai Q."/>
            <person name="Shao Z."/>
        </authorList>
    </citation>
    <scope>NUCLEOTIDE SEQUENCE [LARGE SCALE GENOMIC DNA]</scope>
    <source>
        <strain evidence="3 4">DSM 10166</strain>
    </source>
</reference>
<dbReference type="AlphaFoldDB" id="A0A074JBA5"/>
<organism evidence="3 4">
    <name type="scientific">Thioclava pacifica DSM 10166</name>
    <dbReference type="NCBI Taxonomy" id="1353537"/>
    <lineage>
        <taxon>Bacteria</taxon>
        <taxon>Pseudomonadati</taxon>
        <taxon>Pseudomonadota</taxon>
        <taxon>Alphaproteobacteria</taxon>
        <taxon>Rhodobacterales</taxon>
        <taxon>Paracoccaceae</taxon>
        <taxon>Thioclava</taxon>
    </lineage>
</organism>
<dbReference type="Gene3D" id="3.40.50.620">
    <property type="entry name" value="HUPs"/>
    <property type="match status" value="1"/>
</dbReference>
<keyword evidence="1" id="KW-0812">Transmembrane</keyword>
<dbReference type="GO" id="GO:0005886">
    <property type="term" value="C:plasma membrane"/>
    <property type="evidence" value="ECO:0007669"/>
    <property type="project" value="TreeGrafter"/>
</dbReference>
<keyword evidence="1" id="KW-0472">Membrane</keyword>
<evidence type="ECO:0000256" key="1">
    <source>
        <dbReference type="SAM" id="Phobius"/>
    </source>
</evidence>
<dbReference type="OrthoDB" id="9809813at2"/>